<feature type="region of interest" description="Disordered" evidence="1">
    <location>
        <begin position="85"/>
        <end position="148"/>
    </location>
</feature>
<evidence type="ECO:0000313" key="3">
    <source>
        <dbReference type="Proteomes" id="UP001054252"/>
    </source>
</evidence>
<sequence length="148" mass="16903">MVRGGKVSGRSNFRKRVGSKDEGSDDSDEDYVVSAEEYEVSDDSEYCSLDECASEESFADGDEEEKKEVRKVVWPRVRRGSFAKEKVGDKTSQKRRRLTCEEEDDEDYEGEKEESLGSFAEGDEEEEKEKEVREVVGTTVRRGSFARE</sequence>
<feature type="compositionally biased region" description="Acidic residues" evidence="1">
    <location>
        <begin position="101"/>
        <end position="112"/>
    </location>
</feature>
<feature type="non-terminal residue" evidence="2">
    <location>
        <position position="148"/>
    </location>
</feature>
<evidence type="ECO:0000256" key="1">
    <source>
        <dbReference type="SAM" id="MobiDB-lite"/>
    </source>
</evidence>
<dbReference type="Proteomes" id="UP001054252">
    <property type="component" value="Unassembled WGS sequence"/>
</dbReference>
<organism evidence="2 3">
    <name type="scientific">Rubroshorea leprosula</name>
    <dbReference type="NCBI Taxonomy" id="152421"/>
    <lineage>
        <taxon>Eukaryota</taxon>
        <taxon>Viridiplantae</taxon>
        <taxon>Streptophyta</taxon>
        <taxon>Embryophyta</taxon>
        <taxon>Tracheophyta</taxon>
        <taxon>Spermatophyta</taxon>
        <taxon>Magnoliopsida</taxon>
        <taxon>eudicotyledons</taxon>
        <taxon>Gunneridae</taxon>
        <taxon>Pentapetalae</taxon>
        <taxon>rosids</taxon>
        <taxon>malvids</taxon>
        <taxon>Malvales</taxon>
        <taxon>Dipterocarpaceae</taxon>
        <taxon>Rubroshorea</taxon>
    </lineage>
</organism>
<feature type="compositionally biased region" description="Low complexity" evidence="1">
    <location>
        <begin position="135"/>
        <end position="148"/>
    </location>
</feature>
<name>A0AAV5MTN2_9ROSI</name>
<feature type="compositionally biased region" description="Acidic residues" evidence="1">
    <location>
        <begin position="23"/>
        <end position="45"/>
    </location>
</feature>
<proteinExistence type="predicted"/>
<dbReference type="AlphaFoldDB" id="A0AAV5MTN2"/>
<reference evidence="2 3" key="1">
    <citation type="journal article" date="2021" name="Commun. Biol.">
        <title>The genome of Shorea leprosula (Dipterocarpaceae) highlights the ecological relevance of drought in aseasonal tropical rainforests.</title>
        <authorList>
            <person name="Ng K.K.S."/>
            <person name="Kobayashi M.J."/>
            <person name="Fawcett J.A."/>
            <person name="Hatakeyama M."/>
            <person name="Paape T."/>
            <person name="Ng C.H."/>
            <person name="Ang C.C."/>
            <person name="Tnah L.H."/>
            <person name="Lee C.T."/>
            <person name="Nishiyama T."/>
            <person name="Sese J."/>
            <person name="O'Brien M.J."/>
            <person name="Copetti D."/>
            <person name="Mohd Noor M.I."/>
            <person name="Ong R.C."/>
            <person name="Putra M."/>
            <person name="Sireger I.Z."/>
            <person name="Indrioko S."/>
            <person name="Kosugi Y."/>
            <person name="Izuno A."/>
            <person name="Isagi Y."/>
            <person name="Lee S.L."/>
            <person name="Shimizu K.K."/>
        </authorList>
    </citation>
    <scope>NUCLEOTIDE SEQUENCE [LARGE SCALE GENOMIC DNA]</scope>
    <source>
        <strain evidence="2">214</strain>
    </source>
</reference>
<protein>
    <submittedName>
        <fullName evidence="2">Uncharacterized protein</fullName>
    </submittedName>
</protein>
<gene>
    <name evidence="2" type="ORF">SLEP1_g59723</name>
</gene>
<accession>A0AAV5MTN2</accession>
<feature type="region of interest" description="Disordered" evidence="1">
    <location>
        <begin position="1"/>
        <end position="47"/>
    </location>
</feature>
<comment type="caution">
    <text evidence="2">The sequence shown here is derived from an EMBL/GenBank/DDBJ whole genome shotgun (WGS) entry which is preliminary data.</text>
</comment>
<dbReference type="EMBL" id="BPVZ01001147">
    <property type="protein sequence ID" value="GKV53185.1"/>
    <property type="molecule type" value="Genomic_DNA"/>
</dbReference>
<evidence type="ECO:0000313" key="2">
    <source>
        <dbReference type="EMBL" id="GKV53185.1"/>
    </source>
</evidence>
<keyword evidence="3" id="KW-1185">Reference proteome</keyword>